<dbReference type="Pfam" id="PF21167">
    <property type="entry name" value="DUF6851"/>
    <property type="match status" value="1"/>
</dbReference>
<dbReference type="Pfam" id="PF22778">
    <property type="entry name" value="VCPO_2nd"/>
    <property type="match status" value="1"/>
</dbReference>
<dbReference type="SUPFAM" id="SSF48317">
    <property type="entry name" value="Acid phosphatase/Vanadium-dependent haloperoxidase"/>
    <property type="match status" value="1"/>
</dbReference>
<dbReference type="PANTHER" id="PTHR34599:SF2">
    <property type="entry name" value="TRAF-TYPE DOMAIN-CONTAINING PROTEIN"/>
    <property type="match status" value="1"/>
</dbReference>
<gene>
    <name evidence="4" type="ORF">SAMN05444354_12545</name>
</gene>
<evidence type="ECO:0000313" key="4">
    <source>
        <dbReference type="EMBL" id="SEM89104.1"/>
    </source>
</evidence>
<dbReference type="AlphaFoldDB" id="A0A1H8C3S4"/>
<dbReference type="EMBL" id="FOAP01000025">
    <property type="protein sequence ID" value="SEM89104.1"/>
    <property type="molecule type" value="Genomic_DNA"/>
</dbReference>
<evidence type="ECO:0000256" key="1">
    <source>
        <dbReference type="SAM" id="SignalP"/>
    </source>
</evidence>
<evidence type="ECO:0008006" key="6">
    <source>
        <dbReference type="Google" id="ProtNLM"/>
    </source>
</evidence>
<dbReference type="CDD" id="cd03398">
    <property type="entry name" value="PAP2_haloperoxidase"/>
    <property type="match status" value="1"/>
</dbReference>
<dbReference type="PANTHER" id="PTHR34599">
    <property type="entry name" value="PEROXIDASE-RELATED"/>
    <property type="match status" value="1"/>
</dbReference>
<dbReference type="Proteomes" id="UP000182719">
    <property type="component" value="Unassembled WGS sequence"/>
</dbReference>
<evidence type="ECO:0000313" key="5">
    <source>
        <dbReference type="Proteomes" id="UP000182719"/>
    </source>
</evidence>
<dbReference type="Gene3D" id="1.10.606.20">
    <property type="match status" value="1"/>
</dbReference>
<name>A0A1H8C3S4_STIAU</name>
<keyword evidence="5" id="KW-1185">Reference proteome</keyword>
<feature type="signal peptide" evidence="1">
    <location>
        <begin position="1"/>
        <end position="28"/>
    </location>
</feature>
<sequence>MAHLHSTPLPRLLVFLAALGLLIPSAHAEPMLPAHGNAPSDAYRWVDIALEATAREVERRGARPTVISRSHAIVVTAMFDAWAAYDARAVGTRLGGTLRRPPVERTLANKRKAIAYAAYRALEELFPEDSAWLADQMRHMGYDPDDTSTQPSTPQGVGNTVAEALLSWRRHDGANQLGDAPGSSGPYSDYTGYTPVNPPNVIIDPDRWQPISFEDGNGGTVTPGFLTPHWYLVKPFALASSDQFRPPPPPKVGSRALAREVREIIRFNANLTPEQKALVEFMRDGPRSTAQSGHWLRFAQDVSRRDGYGLDRDVKLFFTVGNAALDAFIAAWESKRFYDSSRPWTLVRYYREGGELMGWVGPGQGVDRIPAEEWRPYSPSTFITPPFPGYVSGHSTVSAACARVLELFTGSDTFGKVEHLTAGALTEPGFACNIIQQRRGRPSNDTPEDCEVTLELPTFSETAELAGISRVMGGYHIQSDNIAGLELGRDVADFLWPRARAYWAPEAP</sequence>
<dbReference type="InterPro" id="IPR036938">
    <property type="entry name" value="PAP2/HPO_sf"/>
</dbReference>
<protein>
    <recommendedName>
        <fullName evidence="6">PAP2 superfamily protein</fullName>
    </recommendedName>
</protein>
<feature type="domain" description="DUF6851" evidence="2">
    <location>
        <begin position="73"/>
        <end position="210"/>
    </location>
</feature>
<organism evidence="4 5">
    <name type="scientific">Stigmatella aurantiaca</name>
    <dbReference type="NCBI Taxonomy" id="41"/>
    <lineage>
        <taxon>Bacteria</taxon>
        <taxon>Pseudomonadati</taxon>
        <taxon>Myxococcota</taxon>
        <taxon>Myxococcia</taxon>
        <taxon>Myxococcales</taxon>
        <taxon>Cystobacterineae</taxon>
        <taxon>Archangiaceae</taxon>
        <taxon>Stigmatella</taxon>
    </lineage>
</organism>
<accession>A0A1H8C3S4</accession>
<dbReference type="InterPro" id="IPR052559">
    <property type="entry name" value="V-haloperoxidase"/>
</dbReference>
<feature type="chain" id="PRO_5010285717" description="PAP2 superfamily protein" evidence="1">
    <location>
        <begin position="29"/>
        <end position="508"/>
    </location>
</feature>
<dbReference type="InterPro" id="IPR055161">
    <property type="entry name" value="NapH1-like_2nd"/>
</dbReference>
<proteinExistence type="predicted"/>
<dbReference type="InterPro" id="IPR049283">
    <property type="entry name" value="DUF6851"/>
</dbReference>
<evidence type="ECO:0000259" key="3">
    <source>
        <dbReference type="Pfam" id="PF22778"/>
    </source>
</evidence>
<keyword evidence="1" id="KW-0732">Signal</keyword>
<reference evidence="5" key="1">
    <citation type="submission" date="2016-10" db="EMBL/GenBank/DDBJ databases">
        <authorList>
            <person name="Varghese N."/>
            <person name="Submissions S."/>
        </authorList>
    </citation>
    <scope>NUCLEOTIDE SEQUENCE [LARGE SCALE GENOMIC DNA]</scope>
    <source>
        <strain evidence="5">DSM 17044</strain>
    </source>
</reference>
<feature type="domain" description="Vanadium-dependent haloperoxidase NapH1-like second helical-bundle" evidence="3">
    <location>
        <begin position="316"/>
        <end position="429"/>
    </location>
</feature>
<evidence type="ECO:0000259" key="2">
    <source>
        <dbReference type="Pfam" id="PF21167"/>
    </source>
</evidence>